<comment type="caution">
    <text evidence="2">The sequence shown here is derived from an EMBL/GenBank/DDBJ whole genome shotgun (WGS) entry which is preliminary data.</text>
</comment>
<protein>
    <submittedName>
        <fullName evidence="2">Endo-beta-N-acetylglucosaminidase</fullName>
    </submittedName>
</protein>
<evidence type="ECO:0000259" key="1">
    <source>
        <dbReference type="Pfam" id="PF21910"/>
    </source>
</evidence>
<proteinExistence type="predicted"/>
<evidence type="ECO:0000313" key="3">
    <source>
        <dbReference type="Proteomes" id="UP001458415"/>
    </source>
</evidence>
<feature type="non-terminal residue" evidence="2">
    <location>
        <position position="1"/>
    </location>
</feature>
<sequence>APSGPRITAASGGDLRLAWNHPAPGTVRHYTLHRVLPDGTRRFLGGTCQRAYFAGGLTPASGERAVRFEVRAVGELYTSSAPATVTHPW</sequence>
<keyword evidence="3" id="KW-1185">Reference proteome</keyword>
<dbReference type="InterPro" id="IPR036116">
    <property type="entry name" value="FN3_sf"/>
</dbReference>
<dbReference type="Gene3D" id="2.60.40.10">
    <property type="entry name" value="Immunoglobulins"/>
    <property type="match status" value="1"/>
</dbReference>
<gene>
    <name evidence="2" type="ORF">ABT317_37050</name>
</gene>
<dbReference type="SUPFAM" id="SSF49265">
    <property type="entry name" value="Fibronectin type III"/>
    <property type="match status" value="1"/>
</dbReference>
<dbReference type="EMBL" id="JBEPCU010001034">
    <property type="protein sequence ID" value="MER6982432.1"/>
    <property type="molecule type" value="Genomic_DNA"/>
</dbReference>
<name>A0ABV1WFK3_9ACTN</name>
<evidence type="ECO:0000313" key="2">
    <source>
        <dbReference type="EMBL" id="MER6982432.1"/>
    </source>
</evidence>
<dbReference type="InterPro" id="IPR054110">
    <property type="entry name" value="EndoD-like_D2"/>
</dbReference>
<dbReference type="Pfam" id="PF21910">
    <property type="entry name" value="GH85_C"/>
    <property type="match status" value="1"/>
</dbReference>
<organism evidence="2 3">
    <name type="scientific">Streptomyces carpinensis</name>
    <dbReference type="NCBI Taxonomy" id="66369"/>
    <lineage>
        <taxon>Bacteria</taxon>
        <taxon>Bacillati</taxon>
        <taxon>Actinomycetota</taxon>
        <taxon>Actinomycetes</taxon>
        <taxon>Kitasatosporales</taxon>
        <taxon>Streptomycetaceae</taxon>
        <taxon>Streptomyces</taxon>
    </lineage>
</organism>
<feature type="domain" description="Endo-beta-N-acetylglucosaminidase D-like D2" evidence="1">
    <location>
        <begin position="9"/>
        <end position="89"/>
    </location>
</feature>
<dbReference type="Proteomes" id="UP001458415">
    <property type="component" value="Unassembled WGS sequence"/>
</dbReference>
<dbReference type="InterPro" id="IPR013783">
    <property type="entry name" value="Ig-like_fold"/>
</dbReference>
<reference evidence="2 3" key="1">
    <citation type="submission" date="2024-06" db="EMBL/GenBank/DDBJ databases">
        <title>The Natural Products Discovery Center: Release of the First 8490 Sequenced Strains for Exploring Actinobacteria Biosynthetic Diversity.</title>
        <authorList>
            <person name="Kalkreuter E."/>
            <person name="Kautsar S.A."/>
            <person name="Yang D."/>
            <person name="Bader C.D."/>
            <person name="Teijaro C.N."/>
            <person name="Fluegel L."/>
            <person name="Davis C.M."/>
            <person name="Simpson J.R."/>
            <person name="Lauterbach L."/>
            <person name="Steele A.D."/>
            <person name="Gui C."/>
            <person name="Meng S."/>
            <person name="Li G."/>
            <person name="Viehrig K."/>
            <person name="Ye F."/>
            <person name="Su P."/>
            <person name="Kiefer A.F."/>
            <person name="Nichols A."/>
            <person name="Cepeda A.J."/>
            <person name="Yan W."/>
            <person name="Fan B."/>
            <person name="Jiang Y."/>
            <person name="Adhikari A."/>
            <person name="Zheng C.-J."/>
            <person name="Schuster L."/>
            <person name="Cowan T.M."/>
            <person name="Smanski M.J."/>
            <person name="Chevrette M.G."/>
            <person name="De Carvalho L.P.S."/>
            <person name="Shen B."/>
        </authorList>
    </citation>
    <scope>NUCLEOTIDE SEQUENCE [LARGE SCALE GENOMIC DNA]</scope>
    <source>
        <strain evidence="2 3">NPDC000634</strain>
    </source>
</reference>
<accession>A0ABV1WFK3</accession>